<dbReference type="PANTHER" id="PTHR10553">
    <property type="entry name" value="SMALL NUCLEAR RIBONUCLEOPROTEIN"/>
    <property type="match status" value="1"/>
</dbReference>
<organism evidence="10 11">
    <name type="scientific">Coccomyxa viridis</name>
    <dbReference type="NCBI Taxonomy" id="1274662"/>
    <lineage>
        <taxon>Eukaryota</taxon>
        <taxon>Viridiplantae</taxon>
        <taxon>Chlorophyta</taxon>
        <taxon>core chlorophytes</taxon>
        <taxon>Trebouxiophyceae</taxon>
        <taxon>Trebouxiophyceae incertae sedis</taxon>
        <taxon>Coccomyxaceae</taxon>
        <taxon>Coccomyxa</taxon>
    </lineage>
</organism>
<keyword evidence="7" id="KW-0539">Nucleus</keyword>
<evidence type="ECO:0000313" key="10">
    <source>
        <dbReference type="EMBL" id="CAK0769862.1"/>
    </source>
</evidence>
<dbReference type="GO" id="GO:0071004">
    <property type="term" value="C:U2-type prespliceosome"/>
    <property type="evidence" value="ECO:0007669"/>
    <property type="project" value="TreeGrafter"/>
</dbReference>
<dbReference type="Proteomes" id="UP001314263">
    <property type="component" value="Unassembled WGS sequence"/>
</dbReference>
<evidence type="ECO:0000256" key="7">
    <source>
        <dbReference type="ARBA" id="ARBA00023242"/>
    </source>
</evidence>
<evidence type="ECO:0000256" key="1">
    <source>
        <dbReference type="ARBA" id="ARBA00004123"/>
    </source>
</evidence>
<dbReference type="PANTHER" id="PTHR10553:SF5">
    <property type="entry name" value="U6 SNRNA-ASSOCIATED SM-LIKE PROTEIN LSM7"/>
    <property type="match status" value="1"/>
</dbReference>
<sequence>MLLDGLLESNHTLYNCHRVSQVLQSVGQLISAVLSWPAVEGVLKGYDQLLNLVLDETVEYSRDKDDMLRITDETRPMGLVVCRGTAVMMVSPTAGTEELAQNPFKPDDE</sequence>
<dbReference type="EMBL" id="CAUYUE010000004">
    <property type="protein sequence ID" value="CAK0769862.1"/>
    <property type="molecule type" value="Genomic_DNA"/>
</dbReference>
<dbReference type="InterPro" id="IPR010920">
    <property type="entry name" value="LSM_dom_sf"/>
</dbReference>
<keyword evidence="6" id="KW-0508">mRNA splicing</keyword>
<dbReference type="GO" id="GO:0071013">
    <property type="term" value="C:catalytic step 2 spliceosome"/>
    <property type="evidence" value="ECO:0007669"/>
    <property type="project" value="TreeGrafter"/>
</dbReference>
<evidence type="ECO:0000256" key="4">
    <source>
        <dbReference type="ARBA" id="ARBA00022728"/>
    </source>
</evidence>
<feature type="domain" description="Sm" evidence="9">
    <location>
        <begin position="20"/>
        <end position="92"/>
    </location>
</feature>
<keyword evidence="11" id="KW-1185">Reference proteome</keyword>
<name>A0AAV1I218_9CHLO</name>
<comment type="subcellular location">
    <subcellularLocation>
        <location evidence="1">Nucleus</location>
    </subcellularLocation>
</comment>
<dbReference type="GO" id="GO:0000398">
    <property type="term" value="P:mRNA splicing, via spliceosome"/>
    <property type="evidence" value="ECO:0007669"/>
    <property type="project" value="InterPro"/>
</dbReference>
<keyword evidence="4" id="KW-0747">Spliceosome</keyword>
<dbReference type="Pfam" id="PF01423">
    <property type="entry name" value="LSM"/>
    <property type="match status" value="1"/>
</dbReference>
<dbReference type="GO" id="GO:0000956">
    <property type="term" value="P:nuclear-transcribed mRNA catabolic process"/>
    <property type="evidence" value="ECO:0007669"/>
    <property type="project" value="InterPro"/>
</dbReference>
<dbReference type="GO" id="GO:0003723">
    <property type="term" value="F:RNA binding"/>
    <property type="evidence" value="ECO:0007669"/>
    <property type="project" value="UniProtKB-KW"/>
</dbReference>
<dbReference type="GO" id="GO:0005689">
    <property type="term" value="C:U12-type spliceosomal complex"/>
    <property type="evidence" value="ECO:0007669"/>
    <property type="project" value="TreeGrafter"/>
</dbReference>
<keyword evidence="3" id="KW-0507">mRNA processing</keyword>
<dbReference type="InterPro" id="IPR001163">
    <property type="entry name" value="Sm_dom_euk/arc"/>
</dbReference>
<accession>A0AAV1I218</accession>
<reference evidence="10 11" key="1">
    <citation type="submission" date="2023-10" db="EMBL/GenBank/DDBJ databases">
        <authorList>
            <person name="Maclean D."/>
            <person name="Macfadyen A."/>
        </authorList>
    </citation>
    <scope>NUCLEOTIDE SEQUENCE [LARGE SCALE GENOMIC DNA]</scope>
</reference>
<evidence type="ECO:0000313" key="11">
    <source>
        <dbReference type="Proteomes" id="UP001314263"/>
    </source>
</evidence>
<dbReference type="SUPFAM" id="SSF50182">
    <property type="entry name" value="Sm-like ribonucleoproteins"/>
    <property type="match status" value="1"/>
</dbReference>
<evidence type="ECO:0000256" key="8">
    <source>
        <dbReference type="ARBA" id="ARBA00023274"/>
    </source>
</evidence>
<dbReference type="InterPro" id="IPR017132">
    <property type="entry name" value="Lsm7"/>
</dbReference>
<dbReference type="CDD" id="cd01729">
    <property type="entry name" value="LSm7"/>
    <property type="match status" value="1"/>
</dbReference>
<dbReference type="Gene3D" id="2.30.30.100">
    <property type="match status" value="1"/>
</dbReference>
<dbReference type="AlphaFoldDB" id="A0AAV1I218"/>
<dbReference type="GO" id="GO:0005688">
    <property type="term" value="C:U6 snRNP"/>
    <property type="evidence" value="ECO:0007669"/>
    <property type="project" value="TreeGrafter"/>
</dbReference>
<dbReference type="GO" id="GO:1990726">
    <property type="term" value="C:Lsm1-7-Pat1 complex"/>
    <property type="evidence" value="ECO:0007669"/>
    <property type="project" value="TreeGrafter"/>
</dbReference>
<evidence type="ECO:0000256" key="6">
    <source>
        <dbReference type="ARBA" id="ARBA00023187"/>
    </source>
</evidence>
<evidence type="ECO:0000259" key="9">
    <source>
        <dbReference type="SMART" id="SM00651"/>
    </source>
</evidence>
<protein>
    <submittedName>
        <fullName evidence="10">Sm-like protein lsm7</fullName>
    </submittedName>
</protein>
<keyword evidence="5" id="KW-0694">RNA-binding</keyword>
<dbReference type="InterPro" id="IPR044641">
    <property type="entry name" value="Lsm7/SmG-like"/>
</dbReference>
<comment type="similarity">
    <text evidence="2">Belongs to the snRNP Sm proteins family.</text>
</comment>
<gene>
    <name evidence="10" type="primary">LSM7</name>
    <name evidence="10" type="ORF">CVIRNUC_003710</name>
</gene>
<evidence type="ECO:0000256" key="2">
    <source>
        <dbReference type="ARBA" id="ARBA00006850"/>
    </source>
</evidence>
<proteinExistence type="inferred from homology"/>
<dbReference type="GO" id="GO:0097526">
    <property type="term" value="C:spliceosomal tri-snRNP complex"/>
    <property type="evidence" value="ECO:0007669"/>
    <property type="project" value="TreeGrafter"/>
</dbReference>
<evidence type="ECO:0000256" key="5">
    <source>
        <dbReference type="ARBA" id="ARBA00022884"/>
    </source>
</evidence>
<comment type="caution">
    <text evidence="10">The sequence shown here is derived from an EMBL/GenBank/DDBJ whole genome shotgun (WGS) entry which is preliminary data.</text>
</comment>
<keyword evidence="8" id="KW-0687">Ribonucleoprotein</keyword>
<evidence type="ECO:0000256" key="3">
    <source>
        <dbReference type="ARBA" id="ARBA00022664"/>
    </source>
</evidence>
<dbReference type="SMART" id="SM00651">
    <property type="entry name" value="Sm"/>
    <property type="match status" value="1"/>
</dbReference>